<feature type="compositionally biased region" description="Basic and acidic residues" evidence="1">
    <location>
        <begin position="494"/>
        <end position="507"/>
    </location>
</feature>
<accession>A0A023AZU9</accession>
<dbReference type="AlphaFoldDB" id="A0A023AZU9"/>
<dbReference type="VEuPathDB" id="CryptoDB:GNI_157550"/>
<feature type="compositionally biased region" description="Basic residues" evidence="1">
    <location>
        <begin position="535"/>
        <end position="553"/>
    </location>
</feature>
<protein>
    <submittedName>
        <fullName evidence="2">Uncharacterized protein</fullName>
    </submittedName>
</protein>
<proteinExistence type="predicted"/>
<gene>
    <name evidence="2" type="ORF">GNI_157550</name>
</gene>
<dbReference type="RefSeq" id="XP_011132985.1">
    <property type="nucleotide sequence ID" value="XM_011134683.1"/>
</dbReference>
<evidence type="ECO:0000256" key="1">
    <source>
        <dbReference type="SAM" id="MobiDB-lite"/>
    </source>
</evidence>
<feature type="region of interest" description="Disordered" evidence="1">
    <location>
        <begin position="470"/>
        <end position="592"/>
    </location>
</feature>
<feature type="region of interest" description="Disordered" evidence="1">
    <location>
        <begin position="835"/>
        <end position="862"/>
    </location>
</feature>
<organism evidence="2 3">
    <name type="scientific">Gregarina niphandrodes</name>
    <name type="common">Septate eugregarine</name>
    <dbReference type="NCBI Taxonomy" id="110365"/>
    <lineage>
        <taxon>Eukaryota</taxon>
        <taxon>Sar</taxon>
        <taxon>Alveolata</taxon>
        <taxon>Apicomplexa</taxon>
        <taxon>Conoidasida</taxon>
        <taxon>Gregarinasina</taxon>
        <taxon>Eugregarinorida</taxon>
        <taxon>Gregarinidae</taxon>
        <taxon>Gregarina</taxon>
    </lineage>
</organism>
<sequence>MPDAEGLLWLPKLEKSSWLKNDPRSPVQLAHRARVQEAIKSEPWDKLHHVTESGFARCTVDYLELAHALSTRVPQPCGVVWNTAVGKAYRPGVTRRPQEMFTQGTIDYDDDVWVSGCLLQYMEAPLTKLADVCVNQLDYKRPPHPGLLGCFRTLYDPYTLPPGAPESFADVLAELHVPISWDEFRASQLLSFSESCRFVQGLRDRGRQLLSCSESCSFVQGLRDRGRLAELPDEAGAGTSARSLAGETPAGETLVHVPFSGWLTPFSQVFKGEAEAHQAIRKLLHDGQWKKIQQMKPADLKTCRMDYLELGRIISLYMDHPFGYFFIDPNTKAVMTRARLAAAGGQTAAGGKPASEALGIDYSSRQCEVWTTGCMLQSAAVSTDALVEFCSKQLGYKPAGNPCQYECLRAVALSPHVHAARLENKATERLATLIESSRWNVSLDEFIVRSSTPQSDNTAFVRWERSRNGIQKPLNKQKGSGWAAARGAIGAGKRIREQGPTENRDDFDIASDSGPDRKRAGDSAPEPESSGKLRLSSKLRSSGKLRWRGRLRPASRGAVAAAPDDESSPDPRARRDQPSFETSSEAGSSDWDLEVPLQLSFEASSEAGSSDWESEAPVNLCPLERLAVLAPPVVNTQWQGALESVSEEWVDPVSPFMDADYGPSELADLVRNLGQDLVSPPACCAEVPVGAGVSVVTVPAASSLSERTPTETQVSAGTQAITGTGTEITDDWFPDPDTSMIAVGQTTGCDWHLEGLTDADLDVLEDIKEAIGDVDFEVTAEEYEALEPCLSQLVELAEMPVKQEDPICIESSDDDDVVCTGRLLPTITGPMITIDVPDDESDDSDEIIFVDSSNPPGQKPSI</sequence>
<dbReference type="Proteomes" id="UP000019763">
    <property type="component" value="Unassembled WGS sequence"/>
</dbReference>
<reference evidence="2" key="1">
    <citation type="submission" date="2013-12" db="EMBL/GenBank/DDBJ databases">
        <authorList>
            <person name="Omoto C.K."/>
            <person name="Sibley D."/>
            <person name="Venepally P."/>
            <person name="Hadjithomas M."/>
            <person name="Karamycheva S."/>
            <person name="Brunk B."/>
            <person name="Roos D."/>
            <person name="Caler E."/>
            <person name="Lorenzi H."/>
        </authorList>
    </citation>
    <scope>NUCLEOTIDE SEQUENCE</scope>
</reference>
<dbReference type="GeneID" id="22915478"/>
<evidence type="ECO:0000313" key="2">
    <source>
        <dbReference type="EMBL" id="EZG43830.1"/>
    </source>
</evidence>
<feature type="compositionally biased region" description="Acidic residues" evidence="1">
    <location>
        <begin position="836"/>
        <end position="848"/>
    </location>
</feature>
<feature type="compositionally biased region" description="Low complexity" evidence="1">
    <location>
        <begin position="479"/>
        <end position="492"/>
    </location>
</feature>
<evidence type="ECO:0000313" key="3">
    <source>
        <dbReference type="Proteomes" id="UP000019763"/>
    </source>
</evidence>
<comment type="caution">
    <text evidence="2">The sequence shown here is derived from an EMBL/GenBank/DDBJ whole genome shotgun (WGS) entry which is preliminary data.</text>
</comment>
<dbReference type="EMBL" id="AFNH02001173">
    <property type="protein sequence ID" value="EZG43830.1"/>
    <property type="molecule type" value="Genomic_DNA"/>
</dbReference>
<feature type="compositionally biased region" description="Basic and acidic residues" evidence="1">
    <location>
        <begin position="569"/>
        <end position="578"/>
    </location>
</feature>
<keyword evidence="3" id="KW-1185">Reference proteome</keyword>
<name>A0A023AZU9_GRENI</name>